<dbReference type="GO" id="GO:0016491">
    <property type="term" value="F:oxidoreductase activity"/>
    <property type="evidence" value="ECO:0007669"/>
    <property type="project" value="InterPro"/>
</dbReference>
<dbReference type="AlphaFoldDB" id="A0A4Q4Z4G6"/>
<evidence type="ECO:0000259" key="1">
    <source>
        <dbReference type="Pfam" id="PF07992"/>
    </source>
</evidence>
<protein>
    <submittedName>
        <fullName evidence="2">NAD(P)/FAD-dependent oxidoreductase</fullName>
    </submittedName>
</protein>
<dbReference type="PRINTS" id="PR00368">
    <property type="entry name" value="FADPNR"/>
</dbReference>
<keyword evidence="3" id="KW-1185">Reference proteome</keyword>
<evidence type="ECO:0000313" key="2">
    <source>
        <dbReference type="EMBL" id="RYP82573.1"/>
    </source>
</evidence>
<proteinExistence type="predicted"/>
<dbReference type="PANTHER" id="PTHR43755">
    <property type="match status" value="1"/>
</dbReference>
<organism evidence="2 3">
    <name type="scientific">Nocardioides guangzhouensis</name>
    <dbReference type="NCBI Taxonomy" id="2497878"/>
    <lineage>
        <taxon>Bacteria</taxon>
        <taxon>Bacillati</taxon>
        <taxon>Actinomycetota</taxon>
        <taxon>Actinomycetes</taxon>
        <taxon>Propionibacteriales</taxon>
        <taxon>Nocardioidaceae</taxon>
        <taxon>Nocardioides</taxon>
    </lineage>
</organism>
<dbReference type="RefSeq" id="WP_134720542.1">
    <property type="nucleotide sequence ID" value="NZ_SDKM01000045.1"/>
</dbReference>
<sequence>MKELVILGGGTAGTMVANKLVRRLNRHGWRVTVVDRDNRHVYQPGLLFVPFGDAEPARLVRPRVQQLDRGVRFISGGIERVNTEESTVSLDWGLALPYDQLVIATGTSPRPSEVPGMDGPLWQESVFDFYTLDGATALRDRLATFEEGRLVVHVTDLPIKCPVAPLEFTFLVDAWLRHRGLRDRVELVYVTPLPGAFTKPVASERLGHLLEERGILVEPDFLVEHVDNDARMLVSYDEREVPFDLLVTVPLNMGADFVARSGLGDELNHVPVDRHTFLAKGYDDIFAIGDANDIPTSKAGSVAHFSVDVFVDNFLDHIAGRPMTRSFDGHANCFVESGDGKAMLIDFNYDVEPLPGSFPVPGIGPLRLLEETHTNHLGKKAFEWVYWHVLLPGHPIPLPAHLSMAGKHRVPAGSPPSEKQEA</sequence>
<dbReference type="Gene3D" id="3.50.50.60">
    <property type="entry name" value="FAD/NAD(P)-binding domain"/>
    <property type="match status" value="2"/>
</dbReference>
<accession>A0A4Q4Z4G6</accession>
<dbReference type="EMBL" id="SDKM01000045">
    <property type="protein sequence ID" value="RYP82573.1"/>
    <property type="molecule type" value="Genomic_DNA"/>
</dbReference>
<reference evidence="2 3" key="1">
    <citation type="submission" date="2019-01" db="EMBL/GenBank/DDBJ databases">
        <title>Nocardioides guangzhouensis sp. nov., an actinobacterium isolated from soil.</title>
        <authorList>
            <person name="Fu Y."/>
            <person name="Cai Y."/>
            <person name="Lin Z."/>
            <person name="Chen P."/>
        </authorList>
    </citation>
    <scope>NUCLEOTIDE SEQUENCE [LARGE SCALE GENOMIC DNA]</scope>
    <source>
        <strain evidence="2 3">130</strain>
    </source>
</reference>
<evidence type="ECO:0000313" key="3">
    <source>
        <dbReference type="Proteomes" id="UP000295198"/>
    </source>
</evidence>
<dbReference type="SUPFAM" id="SSF51905">
    <property type="entry name" value="FAD/NAD(P)-binding domain"/>
    <property type="match status" value="2"/>
</dbReference>
<feature type="domain" description="FAD/NAD(P)-binding" evidence="1">
    <location>
        <begin position="3"/>
        <end position="144"/>
    </location>
</feature>
<dbReference type="OrthoDB" id="9802771at2"/>
<dbReference type="Proteomes" id="UP000295198">
    <property type="component" value="Unassembled WGS sequence"/>
</dbReference>
<dbReference type="InterPro" id="IPR036188">
    <property type="entry name" value="FAD/NAD-bd_sf"/>
</dbReference>
<comment type="caution">
    <text evidence="2">The sequence shown here is derived from an EMBL/GenBank/DDBJ whole genome shotgun (WGS) entry which is preliminary data.</text>
</comment>
<dbReference type="Pfam" id="PF07992">
    <property type="entry name" value="Pyr_redox_2"/>
    <property type="match status" value="1"/>
</dbReference>
<dbReference type="PANTHER" id="PTHR43755:SF1">
    <property type="entry name" value="FAD-DEPENDENT PYRIDINE NUCLEOTIDE-DISULPHIDE OXIDOREDUCTASE"/>
    <property type="match status" value="1"/>
</dbReference>
<dbReference type="InterPro" id="IPR052541">
    <property type="entry name" value="SQRD"/>
</dbReference>
<gene>
    <name evidence="2" type="ORF">EKO23_21550</name>
</gene>
<dbReference type="InterPro" id="IPR023753">
    <property type="entry name" value="FAD/NAD-binding_dom"/>
</dbReference>
<name>A0A4Q4Z4G6_9ACTN</name>